<protein>
    <recommendedName>
        <fullName evidence="10">POTRA domain-containing protein</fullName>
    </recommendedName>
</protein>
<evidence type="ECO:0000256" key="5">
    <source>
        <dbReference type="ARBA" id="ARBA00022692"/>
    </source>
</evidence>
<dbReference type="InterPro" id="IPR013686">
    <property type="entry name" value="Polypept-transport_assoc_ShlB"/>
</dbReference>
<evidence type="ECO:0000256" key="6">
    <source>
        <dbReference type="ARBA" id="ARBA00022927"/>
    </source>
</evidence>
<proteinExistence type="inferred from homology"/>
<evidence type="ECO:0000256" key="7">
    <source>
        <dbReference type="ARBA" id="ARBA00023136"/>
    </source>
</evidence>
<keyword evidence="7 9" id="KW-0472">Membrane</keyword>
<keyword evidence="3" id="KW-0813">Transport</keyword>
<comment type="similarity">
    <text evidence="2">Belongs to the TPS (TC 1.B.20) family.</text>
</comment>
<evidence type="ECO:0000256" key="2">
    <source>
        <dbReference type="ARBA" id="ARBA00009055"/>
    </source>
</evidence>
<dbReference type="EMBL" id="RSCM01000016">
    <property type="protein sequence ID" value="RUS93872.1"/>
    <property type="molecule type" value="Genomic_DNA"/>
</dbReference>
<dbReference type="PROSITE" id="PS51779">
    <property type="entry name" value="POTRA"/>
    <property type="match status" value="1"/>
</dbReference>
<keyword evidence="4" id="KW-1134">Transmembrane beta strand</keyword>
<dbReference type="GO" id="GO:0008320">
    <property type="term" value="F:protein transmembrane transporter activity"/>
    <property type="evidence" value="ECO:0007669"/>
    <property type="project" value="TreeGrafter"/>
</dbReference>
<reference evidence="11 12" key="1">
    <citation type="journal article" date="2019" name="Genome Biol. Evol.">
        <title>Day and night: Metabolic profiles and evolutionary relationships of six axenic non-marine cyanobacteria.</title>
        <authorList>
            <person name="Will S.E."/>
            <person name="Henke P."/>
            <person name="Boedeker C."/>
            <person name="Huang S."/>
            <person name="Brinkmann H."/>
            <person name="Rohde M."/>
            <person name="Jarek M."/>
            <person name="Friedl T."/>
            <person name="Seufert S."/>
            <person name="Schumacher M."/>
            <person name="Overmann J."/>
            <person name="Neumann-Schaal M."/>
            <person name="Petersen J."/>
        </authorList>
    </citation>
    <scope>NUCLEOTIDE SEQUENCE [LARGE SCALE GENOMIC DNA]</scope>
    <source>
        <strain evidence="11 12">SAG 1403-4b</strain>
    </source>
</reference>
<dbReference type="InterPro" id="IPR005565">
    <property type="entry name" value="Hemolysn_activator_HlyB_C"/>
</dbReference>
<dbReference type="InterPro" id="IPR034746">
    <property type="entry name" value="POTRA"/>
</dbReference>
<gene>
    <name evidence="11" type="ORF">DSM107003_41080</name>
</gene>
<evidence type="ECO:0000313" key="11">
    <source>
        <dbReference type="EMBL" id="RUS93872.1"/>
    </source>
</evidence>
<accession>A0A433UJ42</accession>
<dbReference type="Gene3D" id="2.40.160.50">
    <property type="entry name" value="membrane protein fhac: a member of the omp85/tpsb transporter family"/>
    <property type="match status" value="1"/>
</dbReference>
<dbReference type="InterPro" id="IPR051544">
    <property type="entry name" value="TPS_OM_transporter"/>
</dbReference>
<evidence type="ECO:0000259" key="10">
    <source>
        <dbReference type="PROSITE" id="PS51779"/>
    </source>
</evidence>
<keyword evidence="6" id="KW-0653">Protein transport</keyword>
<feature type="transmembrane region" description="Helical" evidence="9">
    <location>
        <begin position="12"/>
        <end position="31"/>
    </location>
</feature>
<dbReference type="PANTHER" id="PTHR34597">
    <property type="entry name" value="SLR1661 PROTEIN"/>
    <property type="match status" value="1"/>
</dbReference>
<dbReference type="AlphaFoldDB" id="A0A433UJ42"/>
<dbReference type="Proteomes" id="UP000276103">
    <property type="component" value="Unassembled WGS sequence"/>
</dbReference>
<keyword evidence="9" id="KW-1133">Transmembrane helix</keyword>
<evidence type="ECO:0000256" key="1">
    <source>
        <dbReference type="ARBA" id="ARBA00004442"/>
    </source>
</evidence>
<comment type="caution">
    <text evidence="11">The sequence shown here is derived from an EMBL/GenBank/DDBJ whole genome shotgun (WGS) entry which is preliminary data.</text>
</comment>
<evidence type="ECO:0000256" key="3">
    <source>
        <dbReference type="ARBA" id="ARBA00022448"/>
    </source>
</evidence>
<evidence type="ECO:0000256" key="8">
    <source>
        <dbReference type="ARBA" id="ARBA00023237"/>
    </source>
</evidence>
<keyword evidence="8" id="KW-0998">Cell outer membrane</keyword>
<sequence length="588" mass="65516">MKSNHQKFKKWIFYFSILSFEFLIPSLLLPVNAQVIIQTGTPTLEQLRGTEKQPSVLPNPQPLPENTLPPLEELFPKTEPNPLIPQPSLDQIPGKITVTKFEVIGSTVFSPKELAKLLEPFTNRPISFAELQQVQETINQLYLQRGYITSGAYIPPQELQDGTVKIAVIEGEVESINISGLKRLQPGYVRSRLGLGTKTPLDQNRLLLALQMLQLDPLIAGLSAELAAGSRPGVSVLEIKVREKDAFSTQISIDNQRSPSVGTVRRQAQINHNNLLGFGDRFHVGYTNTDGSNSIDDLSYTVPINPQNGTIGLSYSRTNTNIIEEPFNVLDIQSASRNYQITYRQPLYQTPNQEFTLGISGSRQESETSLLNEPFSLSPGANDQGETRISAIRFFQEYTQRDNVQVFAVRSQFSFGIDAFNATNNDSAPDSQFVTWRGQTQYLRLLTPDTTLVLRSDIQLSDRPLVALEQFSAGGQQSVRGYRQDYLLADNGLFASAEIRTSILRIPKLETTLQLSPFFDVGTVWNHSSSDVDIKQQTLASVGVGLRLLVGENFNAKIDWGIPLVNVEKSGNSLQENGLYFSVEYKPF</sequence>
<feature type="domain" description="POTRA" evidence="10">
    <location>
        <begin position="96"/>
        <end position="171"/>
    </location>
</feature>
<dbReference type="PANTHER" id="PTHR34597:SF3">
    <property type="entry name" value="OUTER MEMBRANE TRANSPORTER CDIB"/>
    <property type="match status" value="1"/>
</dbReference>
<dbReference type="RefSeq" id="WP_127055933.1">
    <property type="nucleotide sequence ID" value="NZ_RSCM01000016.1"/>
</dbReference>
<keyword evidence="12" id="KW-1185">Reference proteome</keyword>
<evidence type="ECO:0000313" key="12">
    <source>
        <dbReference type="Proteomes" id="UP000276103"/>
    </source>
</evidence>
<evidence type="ECO:0000256" key="9">
    <source>
        <dbReference type="SAM" id="Phobius"/>
    </source>
</evidence>
<dbReference type="GO" id="GO:0098046">
    <property type="term" value="C:type V protein secretion system complex"/>
    <property type="evidence" value="ECO:0007669"/>
    <property type="project" value="TreeGrafter"/>
</dbReference>
<dbReference type="OrthoDB" id="596066at2"/>
<name>A0A433UJ42_ANAVA</name>
<dbReference type="Pfam" id="PF08479">
    <property type="entry name" value="POTRA_2"/>
    <property type="match status" value="1"/>
</dbReference>
<dbReference type="Gene3D" id="3.10.20.310">
    <property type="entry name" value="membrane protein fhac"/>
    <property type="match status" value="1"/>
</dbReference>
<evidence type="ECO:0000256" key="4">
    <source>
        <dbReference type="ARBA" id="ARBA00022452"/>
    </source>
</evidence>
<organism evidence="11 12">
    <name type="scientific">Trichormus variabilis SAG 1403-4b</name>
    <dbReference type="NCBI Taxonomy" id="447716"/>
    <lineage>
        <taxon>Bacteria</taxon>
        <taxon>Bacillati</taxon>
        <taxon>Cyanobacteriota</taxon>
        <taxon>Cyanophyceae</taxon>
        <taxon>Nostocales</taxon>
        <taxon>Nostocaceae</taxon>
        <taxon>Trichormus</taxon>
    </lineage>
</organism>
<comment type="subcellular location">
    <subcellularLocation>
        <location evidence="1">Cell outer membrane</location>
    </subcellularLocation>
</comment>
<dbReference type="GO" id="GO:0046819">
    <property type="term" value="P:protein secretion by the type V secretion system"/>
    <property type="evidence" value="ECO:0007669"/>
    <property type="project" value="TreeGrafter"/>
</dbReference>
<keyword evidence="5 9" id="KW-0812">Transmembrane</keyword>
<dbReference type="Pfam" id="PF03865">
    <property type="entry name" value="ShlB"/>
    <property type="match status" value="1"/>
</dbReference>
<dbReference type="GO" id="GO:0009279">
    <property type="term" value="C:cell outer membrane"/>
    <property type="evidence" value="ECO:0007669"/>
    <property type="project" value="UniProtKB-SubCell"/>
</dbReference>